<name>A0ABV5KDA8_9ACTN</name>
<sequence>MRNLWRTIWNTKGVGRWALLIGLVITAVFVAFALFAPWIAPYDFAQNRVDGVKLPKVAHPGGDYLFGTNGEFYDVFSRVVWGSRTALEVIVLSVLFAGVLGVPLGLVSGFVGGRVDKLLVFLMDALYSFPSLLLAIVFAFLLKEQVGGGVISAALSLTAIYIPQYFRVVRNTTVSAREATYVEAARAIGAGPFTIMRKYLFANVVQSVPVIATLNAADALGTLAALGFLGLGIQPTEAAEWGYDIQVGLSYAQGGVWWPSFFPAMAIILLITALTFVGEGLNETVNPALRRRRHQPVVFPARDADGAAARPDAGADPTLEKKEPTS</sequence>
<dbReference type="InterPro" id="IPR035906">
    <property type="entry name" value="MetI-like_sf"/>
</dbReference>
<keyword evidence="11" id="KW-1185">Reference proteome</keyword>
<dbReference type="InterPro" id="IPR025966">
    <property type="entry name" value="OppC_N"/>
</dbReference>
<proteinExistence type="inferred from homology"/>
<evidence type="ECO:0000256" key="2">
    <source>
        <dbReference type="ARBA" id="ARBA00022448"/>
    </source>
</evidence>
<evidence type="ECO:0000256" key="8">
    <source>
        <dbReference type="SAM" id="MobiDB-lite"/>
    </source>
</evidence>
<evidence type="ECO:0000256" key="4">
    <source>
        <dbReference type="ARBA" id="ARBA00022692"/>
    </source>
</evidence>
<feature type="transmembrane region" description="Helical" evidence="7">
    <location>
        <begin position="20"/>
        <end position="40"/>
    </location>
</feature>
<feature type="transmembrane region" description="Helical" evidence="7">
    <location>
        <begin position="89"/>
        <end position="111"/>
    </location>
</feature>
<dbReference type="Pfam" id="PF12911">
    <property type="entry name" value="OppC_N"/>
    <property type="match status" value="1"/>
</dbReference>
<gene>
    <name evidence="10" type="ORF">ACFFRI_16820</name>
</gene>
<evidence type="ECO:0000313" key="11">
    <source>
        <dbReference type="Proteomes" id="UP001589750"/>
    </source>
</evidence>
<comment type="subcellular location">
    <subcellularLocation>
        <location evidence="1 7">Cell membrane</location>
        <topology evidence="1 7">Multi-pass membrane protein</topology>
    </subcellularLocation>
</comment>
<dbReference type="InterPro" id="IPR000515">
    <property type="entry name" value="MetI-like"/>
</dbReference>
<dbReference type="RefSeq" id="WP_140010613.1">
    <property type="nucleotide sequence ID" value="NZ_JBHMDG010000024.1"/>
</dbReference>
<dbReference type="SUPFAM" id="SSF161098">
    <property type="entry name" value="MetI-like"/>
    <property type="match status" value="1"/>
</dbReference>
<dbReference type="Proteomes" id="UP001589750">
    <property type="component" value="Unassembled WGS sequence"/>
</dbReference>
<feature type="domain" description="ABC transmembrane type-1" evidence="9">
    <location>
        <begin position="83"/>
        <end position="278"/>
    </location>
</feature>
<dbReference type="PROSITE" id="PS50928">
    <property type="entry name" value="ABC_TM1"/>
    <property type="match status" value="1"/>
</dbReference>
<feature type="compositionally biased region" description="Low complexity" evidence="8">
    <location>
        <begin position="306"/>
        <end position="317"/>
    </location>
</feature>
<evidence type="ECO:0000259" key="9">
    <source>
        <dbReference type="PROSITE" id="PS50928"/>
    </source>
</evidence>
<evidence type="ECO:0000256" key="1">
    <source>
        <dbReference type="ARBA" id="ARBA00004651"/>
    </source>
</evidence>
<reference evidence="10 11" key="1">
    <citation type="submission" date="2024-09" db="EMBL/GenBank/DDBJ databases">
        <authorList>
            <person name="Sun Q."/>
            <person name="Mori K."/>
        </authorList>
    </citation>
    <scope>NUCLEOTIDE SEQUENCE [LARGE SCALE GENOMIC DNA]</scope>
    <source>
        <strain evidence="10 11">JCM 9626</strain>
    </source>
</reference>
<dbReference type="PANTHER" id="PTHR43386">
    <property type="entry name" value="OLIGOPEPTIDE TRANSPORT SYSTEM PERMEASE PROTEIN APPC"/>
    <property type="match status" value="1"/>
</dbReference>
<dbReference type="PANTHER" id="PTHR43386:SF1">
    <property type="entry name" value="D,D-DIPEPTIDE TRANSPORT SYSTEM PERMEASE PROTEIN DDPC-RELATED"/>
    <property type="match status" value="1"/>
</dbReference>
<evidence type="ECO:0000256" key="6">
    <source>
        <dbReference type="ARBA" id="ARBA00023136"/>
    </source>
</evidence>
<keyword evidence="4 7" id="KW-0812">Transmembrane</keyword>
<keyword evidence="3" id="KW-1003">Cell membrane</keyword>
<keyword evidence="5 7" id="KW-1133">Transmembrane helix</keyword>
<evidence type="ECO:0000256" key="5">
    <source>
        <dbReference type="ARBA" id="ARBA00022989"/>
    </source>
</evidence>
<accession>A0ABV5KDA8</accession>
<feature type="transmembrane region" description="Helical" evidence="7">
    <location>
        <begin position="146"/>
        <end position="162"/>
    </location>
</feature>
<protein>
    <submittedName>
        <fullName evidence="10">ABC transporter permease</fullName>
    </submittedName>
</protein>
<dbReference type="EMBL" id="JBHMDG010000024">
    <property type="protein sequence ID" value="MFB9314723.1"/>
    <property type="molecule type" value="Genomic_DNA"/>
</dbReference>
<dbReference type="Gene3D" id="1.10.3720.10">
    <property type="entry name" value="MetI-like"/>
    <property type="match status" value="1"/>
</dbReference>
<feature type="transmembrane region" description="Helical" evidence="7">
    <location>
        <begin position="118"/>
        <end position="140"/>
    </location>
</feature>
<keyword evidence="6 7" id="KW-0472">Membrane</keyword>
<dbReference type="InterPro" id="IPR050366">
    <property type="entry name" value="BP-dependent_transpt_permease"/>
</dbReference>
<evidence type="ECO:0000256" key="3">
    <source>
        <dbReference type="ARBA" id="ARBA00022475"/>
    </source>
</evidence>
<feature type="region of interest" description="Disordered" evidence="8">
    <location>
        <begin position="300"/>
        <end position="326"/>
    </location>
</feature>
<comment type="similarity">
    <text evidence="7">Belongs to the binding-protein-dependent transport system permease family.</text>
</comment>
<keyword evidence="2 7" id="KW-0813">Transport</keyword>
<comment type="caution">
    <text evidence="10">The sequence shown here is derived from an EMBL/GenBank/DDBJ whole genome shotgun (WGS) entry which is preliminary data.</text>
</comment>
<evidence type="ECO:0000313" key="10">
    <source>
        <dbReference type="EMBL" id="MFB9314723.1"/>
    </source>
</evidence>
<evidence type="ECO:0000256" key="7">
    <source>
        <dbReference type="RuleBase" id="RU363032"/>
    </source>
</evidence>
<dbReference type="Pfam" id="PF00528">
    <property type="entry name" value="BPD_transp_1"/>
    <property type="match status" value="1"/>
</dbReference>
<dbReference type="CDD" id="cd06261">
    <property type="entry name" value="TM_PBP2"/>
    <property type="match status" value="1"/>
</dbReference>
<feature type="transmembrane region" description="Helical" evidence="7">
    <location>
        <begin position="256"/>
        <end position="277"/>
    </location>
</feature>
<organism evidence="10 11">
    <name type="scientific">Nocardioides plantarum</name>
    <dbReference type="NCBI Taxonomy" id="29299"/>
    <lineage>
        <taxon>Bacteria</taxon>
        <taxon>Bacillati</taxon>
        <taxon>Actinomycetota</taxon>
        <taxon>Actinomycetes</taxon>
        <taxon>Propionibacteriales</taxon>
        <taxon>Nocardioidaceae</taxon>
        <taxon>Nocardioides</taxon>
    </lineage>
</organism>